<dbReference type="Pfam" id="PF00225">
    <property type="entry name" value="Kinesin"/>
    <property type="match status" value="1"/>
</dbReference>
<evidence type="ECO:0000256" key="3">
    <source>
        <dbReference type="ARBA" id="ARBA00004489"/>
    </source>
</evidence>
<dbReference type="Pfam" id="PF23204">
    <property type="entry name" value="KIF21A_2nd"/>
    <property type="match status" value="1"/>
</dbReference>
<feature type="repeat" description="WD" evidence="15">
    <location>
        <begin position="1500"/>
        <end position="1541"/>
    </location>
</feature>
<evidence type="ECO:0000256" key="5">
    <source>
        <dbReference type="ARBA" id="ARBA00022490"/>
    </source>
</evidence>
<dbReference type="PROSITE" id="PS00678">
    <property type="entry name" value="WD_REPEATS_1"/>
    <property type="match status" value="1"/>
</dbReference>
<dbReference type="GO" id="GO:0005875">
    <property type="term" value="C:microtubule associated complex"/>
    <property type="evidence" value="ECO:0007669"/>
    <property type="project" value="TreeGrafter"/>
</dbReference>
<feature type="domain" description="Kinesin motor" evidence="19">
    <location>
        <begin position="8"/>
        <end position="375"/>
    </location>
</feature>
<dbReference type="InterPro" id="IPR015943">
    <property type="entry name" value="WD40/YVTN_repeat-like_dom_sf"/>
</dbReference>
<dbReference type="SUPFAM" id="SSF50978">
    <property type="entry name" value="WD40 repeat-like"/>
    <property type="match status" value="1"/>
</dbReference>
<dbReference type="PROSITE" id="PS50067">
    <property type="entry name" value="KINESIN_MOTOR_2"/>
    <property type="match status" value="1"/>
</dbReference>
<evidence type="ECO:0000256" key="2">
    <source>
        <dbReference type="ARBA" id="ARBA00004279"/>
    </source>
</evidence>
<feature type="coiled-coil region" evidence="17">
    <location>
        <begin position="1025"/>
        <end position="1052"/>
    </location>
</feature>
<dbReference type="InterPro" id="IPR027640">
    <property type="entry name" value="Kinesin-like_fam"/>
</dbReference>
<feature type="compositionally biased region" description="Basic and acidic residues" evidence="18">
    <location>
        <begin position="253"/>
        <end position="262"/>
    </location>
</feature>
<dbReference type="GO" id="GO:0030425">
    <property type="term" value="C:dendrite"/>
    <property type="evidence" value="ECO:0007669"/>
    <property type="project" value="UniProtKB-SubCell"/>
</dbReference>
<keyword evidence="9" id="KW-0677">Repeat</keyword>
<dbReference type="PANTHER" id="PTHR47969:SF28">
    <property type="entry name" value="KINESIN-LIKE PROTEIN KIF21B"/>
    <property type="match status" value="1"/>
</dbReference>
<evidence type="ECO:0000256" key="18">
    <source>
        <dbReference type="SAM" id="MobiDB-lite"/>
    </source>
</evidence>
<dbReference type="PRINTS" id="PR00320">
    <property type="entry name" value="GPROTEINBRPT"/>
</dbReference>
<evidence type="ECO:0000256" key="9">
    <source>
        <dbReference type="ARBA" id="ARBA00022737"/>
    </source>
</evidence>
<dbReference type="InterPro" id="IPR001752">
    <property type="entry name" value="Kinesin_motor_dom"/>
</dbReference>
<dbReference type="PANTHER" id="PTHR47969">
    <property type="entry name" value="CHROMOSOME-ASSOCIATED KINESIN KIF4A-RELATED"/>
    <property type="match status" value="1"/>
</dbReference>
<dbReference type="SMART" id="SM00129">
    <property type="entry name" value="KISc"/>
    <property type="match status" value="1"/>
</dbReference>
<dbReference type="CDD" id="cd01372">
    <property type="entry name" value="KISc_KIF4"/>
    <property type="match status" value="1"/>
</dbReference>
<dbReference type="CDD" id="cd22248">
    <property type="entry name" value="Rcc_KIF21"/>
    <property type="match status" value="1"/>
</dbReference>
<evidence type="ECO:0000256" key="4">
    <source>
        <dbReference type="ARBA" id="ARBA00004624"/>
    </source>
</evidence>
<evidence type="ECO:0000256" key="1">
    <source>
        <dbReference type="ARBA" id="ARBA00004245"/>
    </source>
</evidence>
<feature type="repeat" description="WD" evidence="15">
    <location>
        <begin position="1452"/>
        <end position="1484"/>
    </location>
</feature>
<dbReference type="GO" id="GO:0007018">
    <property type="term" value="P:microtubule-based movement"/>
    <property type="evidence" value="ECO:0007669"/>
    <property type="project" value="InterPro"/>
</dbReference>
<keyword evidence="10 16" id="KW-0547">Nucleotide-binding</keyword>
<name>A0A6F9DF43_9ASCI</name>
<comment type="subcellular location">
    <subcellularLocation>
        <location evidence="3">Cell projection</location>
        <location evidence="3">Axon</location>
    </subcellularLocation>
    <subcellularLocation>
        <location evidence="2">Cell projection</location>
        <location evidence="2">Dendrite</location>
    </subcellularLocation>
    <subcellularLocation>
        <location evidence="4">Cell projection</location>
        <location evidence="4">Growth cone</location>
    </subcellularLocation>
    <subcellularLocation>
        <location evidence="1">Cytoplasm</location>
        <location evidence="1">Cytoskeleton</location>
    </subcellularLocation>
</comment>
<evidence type="ECO:0000313" key="20">
    <source>
        <dbReference type="EMBL" id="CAB3259095.1"/>
    </source>
</evidence>
<evidence type="ECO:0000259" key="19">
    <source>
        <dbReference type="PROSITE" id="PS50067"/>
    </source>
</evidence>
<dbReference type="GO" id="GO:0051231">
    <property type="term" value="P:spindle elongation"/>
    <property type="evidence" value="ECO:0007669"/>
    <property type="project" value="TreeGrafter"/>
</dbReference>
<feature type="region of interest" description="Disordered" evidence="18">
    <location>
        <begin position="240"/>
        <end position="262"/>
    </location>
</feature>
<feature type="compositionally biased region" description="Basic and acidic residues" evidence="18">
    <location>
        <begin position="1108"/>
        <end position="1122"/>
    </location>
</feature>
<dbReference type="Gene3D" id="3.40.850.10">
    <property type="entry name" value="Kinesin motor domain"/>
    <property type="match status" value="1"/>
</dbReference>
<dbReference type="Gene3D" id="6.10.250.2730">
    <property type="match status" value="1"/>
</dbReference>
<dbReference type="Pfam" id="PF23203">
    <property type="entry name" value="KIF21A"/>
    <property type="match status" value="1"/>
</dbReference>
<evidence type="ECO:0000256" key="13">
    <source>
        <dbReference type="ARBA" id="ARBA00023175"/>
    </source>
</evidence>
<dbReference type="GO" id="GO:0003777">
    <property type="term" value="F:microtubule motor activity"/>
    <property type="evidence" value="ECO:0007669"/>
    <property type="project" value="InterPro"/>
</dbReference>
<feature type="region of interest" description="Disordered" evidence="18">
    <location>
        <begin position="1078"/>
        <end position="1135"/>
    </location>
</feature>
<dbReference type="Pfam" id="PF25764">
    <property type="entry name" value="KIF21A_4th"/>
    <property type="match status" value="1"/>
</dbReference>
<gene>
    <name evidence="20" type="primary">Kif21a</name>
</gene>
<dbReference type="InterPro" id="IPR056533">
    <property type="entry name" value="KIF21A/B_hel_1"/>
</dbReference>
<dbReference type="CDD" id="cd00200">
    <property type="entry name" value="WD40"/>
    <property type="match status" value="1"/>
</dbReference>
<feature type="binding site" evidence="16">
    <location>
        <begin position="87"/>
        <end position="94"/>
    </location>
    <ligand>
        <name>ATP</name>
        <dbReference type="ChEBI" id="CHEBI:30616"/>
    </ligand>
</feature>
<dbReference type="EMBL" id="LR786212">
    <property type="protein sequence ID" value="CAB3259095.1"/>
    <property type="molecule type" value="mRNA"/>
</dbReference>
<dbReference type="GO" id="GO:0030426">
    <property type="term" value="C:growth cone"/>
    <property type="evidence" value="ECO:0007669"/>
    <property type="project" value="UniProtKB-SubCell"/>
</dbReference>
<dbReference type="GO" id="GO:0007052">
    <property type="term" value="P:mitotic spindle organization"/>
    <property type="evidence" value="ECO:0007669"/>
    <property type="project" value="TreeGrafter"/>
</dbReference>
<feature type="coiled-coil region" evidence="17">
    <location>
        <begin position="913"/>
        <end position="974"/>
    </location>
</feature>
<protein>
    <submittedName>
        <fullName evidence="20">Kinesin-like protein KIF21A</fullName>
    </submittedName>
</protein>
<keyword evidence="11 16" id="KW-0067">ATP-binding</keyword>
<evidence type="ECO:0000256" key="14">
    <source>
        <dbReference type="ARBA" id="ARBA00023212"/>
    </source>
</evidence>
<keyword evidence="12 17" id="KW-0175">Coiled coil</keyword>
<comment type="similarity">
    <text evidence="16">Belongs to the TRAFAC class myosin-kinesin ATPase superfamily. Kinesin family.</text>
</comment>
<proteinExistence type="evidence at transcript level"/>
<dbReference type="InterPro" id="IPR001680">
    <property type="entry name" value="WD40_rpt"/>
</dbReference>
<feature type="region of interest" description="Disordered" evidence="18">
    <location>
        <begin position="561"/>
        <end position="632"/>
    </location>
</feature>
<dbReference type="FunFam" id="3.40.850.10:FF:000011">
    <property type="entry name" value="Kinesin family member 21A"/>
    <property type="match status" value="1"/>
</dbReference>
<keyword evidence="7 15" id="KW-0853">WD repeat</keyword>
<evidence type="ECO:0000256" key="6">
    <source>
        <dbReference type="ARBA" id="ARBA00022553"/>
    </source>
</evidence>
<dbReference type="InterPro" id="IPR036961">
    <property type="entry name" value="Kinesin_motor_dom_sf"/>
</dbReference>
<evidence type="ECO:0000256" key="17">
    <source>
        <dbReference type="SAM" id="Coils"/>
    </source>
</evidence>
<keyword evidence="13 16" id="KW-0505">Motor protein</keyword>
<dbReference type="Pfam" id="PF00400">
    <property type="entry name" value="WD40"/>
    <property type="match status" value="7"/>
</dbReference>
<dbReference type="PROSITE" id="PS50082">
    <property type="entry name" value="WD_REPEATS_2"/>
    <property type="match status" value="4"/>
</dbReference>
<feature type="repeat" description="WD" evidence="15">
    <location>
        <begin position="1588"/>
        <end position="1623"/>
    </location>
</feature>
<dbReference type="PRINTS" id="PR00380">
    <property type="entry name" value="KINESINHEAVY"/>
</dbReference>
<evidence type="ECO:0000256" key="7">
    <source>
        <dbReference type="ARBA" id="ARBA00022574"/>
    </source>
</evidence>
<dbReference type="GO" id="GO:0008017">
    <property type="term" value="F:microtubule binding"/>
    <property type="evidence" value="ECO:0007669"/>
    <property type="project" value="InterPro"/>
</dbReference>
<sequence length="1623" mass="182163">MVDEDGTSVQVALRIRPQLAREKIEACRICTFVTPGEPQVTLGKDKAFTYDYVFDTPTEQHTVYDTCIKPLVEGCFEGYNATVLAYGQTGSGKTYTMGTGFDVTTSPEELGVIPRAMKHLFQGINSRKADATQNNLPVPEFIVSAQFMELYNEEIIDLFDTTRDPANRGRSNIRIHEDASGNIYTVGVTAQQVSNAEETLKCLHAGALNRTTAATQMNAQSSRSHAIFTIHIKQTRVCKAKSGSAASTPESETPPKEKEVSKSKLEFETLSAKFHFTDLAGSERLKRTGATGKRAKEGISINCGLLALGNVISALGDVSKKSSHVPYRDSKLTRMLQDSLGGNSRTLMIACTSPSDSDFMETLNTLKYANRARNIKNKVTANQDSTSKQIQVLRHQIASLQLELTEYKTGKRIVGEDGVEAYNDMFQENNMLQKENENLRMKIKAMQGTIESQNQRLVDFSATLVQSKISGDGEGSEEVGNMIKNYINEIEDLKSKLVESEGMCSNLRRKSDNTSPFRRMTSPHHVPLNASLDFEMPELPNGNGKPILELAKEDIDKLEQKKNELQNKSRTSKKQKSKESDADKPAVENEGVPNGNVSEQSVSDAETEASEADAEDTVVTTEDENEESMDEYEEELTESIQEEFATITYEIDVKQQLVNELEMMQRRMSTMQKQYEDKLRLMSNRIKATEVERDKVLNGLDTKSSAGTEEANKVRAQYKKQLDTMKKEMSKLQEAKKSHDRLVREQSKSTNQLKSLRNELDQMKKTKVRLLRQMKEDQKRNKVHENKQMKEITKLKREFRQKSNKVRTLESENKKKDLMMKRKQEEVSVLRKQLKPISGKYGRNQQAKQRAVTMDSTFVVEKPTSAASSQHQATEKQQRSRKASSEFSSRTARVKWKSVQTKINEIVMQRETISRIERQMERFIKDRERLQRNIEHIHRKRTRASVKGEKYSLRQQLRDEEDTLQENIDYVNEQIQDCQMEIMQVEESMEDNAMVSNVIQTCSVNEARYMLENLIPMAVTKSAIVVQAQSKMEDLQSRLRETEQSSKQAHDLMRYMLEEGPNLDTSNTECINEYMQGYASDSSSSSRDSSPGRNDESFEPAINVFSAKGDREGNLKPAQKEPKARRRTATPQELLHGMASPIQNIYMQKAGSDELILSGERLLNGTSTPDPGKSPNETITADNIQGFDEPSENAIEVTPRQRLGTYTKEDATVDALKPPQITTDTSVDSETKPSILETPPGSPVAPRAKTSIPANVFSRLTTYALSSPRSNNDYTLATVPGQRGRMNPYNPKVTTPRSSPLTCVQVAEGHHKPVLSVQATDHLLFSASKDRSVKVWNLVTGQEIMSLDGHPNNVNVVRHCPHTGLVYSVSLCYIKVWDIRSHAKCVRVLSTSGTHHLPSSFMGTMSRTNKMPDNEHQINDIQLSPDSKMLFCASSTHVKIWELNKFSIVGKLTGHTGNIMTLVVPKNESTVITGAKDHFIKVYDYANGIQGNISPSQALEPPHMDGVESLAYSPASQILFSGSRDKSIKKWDMKSKSVMKSEYQAHINWVCALDLINSDDGDEILVSGGRGGMLKLWDMESFGSIGSVRAHSETINCIASNRQHIFTASSDRSVKVWKLQNNG</sequence>
<dbReference type="SUPFAM" id="SSF52540">
    <property type="entry name" value="P-loop containing nucleoside triphosphate hydrolases"/>
    <property type="match status" value="1"/>
</dbReference>
<accession>A0A6F9DF43</accession>
<dbReference type="InterPro" id="IPR027417">
    <property type="entry name" value="P-loop_NTPase"/>
</dbReference>
<dbReference type="InterPro" id="IPR019775">
    <property type="entry name" value="WD40_repeat_CS"/>
</dbReference>
<dbReference type="InterPro" id="IPR056532">
    <property type="entry name" value="KIF21A/B_hel_2"/>
</dbReference>
<feature type="region of interest" description="Disordered" evidence="18">
    <location>
        <begin position="1278"/>
        <end position="1297"/>
    </location>
</feature>
<feature type="region of interest" description="Disordered" evidence="18">
    <location>
        <begin position="1215"/>
        <end position="1250"/>
    </location>
</feature>
<evidence type="ECO:0000256" key="10">
    <source>
        <dbReference type="ARBA" id="ARBA00022741"/>
    </source>
</evidence>
<dbReference type="PROSITE" id="PS50294">
    <property type="entry name" value="WD_REPEATS_REGION"/>
    <property type="match status" value="3"/>
</dbReference>
<dbReference type="GO" id="GO:0005524">
    <property type="term" value="F:ATP binding"/>
    <property type="evidence" value="ECO:0007669"/>
    <property type="project" value="UniProtKB-UniRule"/>
</dbReference>
<evidence type="ECO:0000256" key="11">
    <source>
        <dbReference type="ARBA" id="ARBA00022840"/>
    </source>
</evidence>
<keyword evidence="14" id="KW-0206">Cytoskeleton</keyword>
<feature type="compositionally biased region" description="Acidic residues" evidence="18">
    <location>
        <begin position="605"/>
        <end position="632"/>
    </location>
</feature>
<dbReference type="Gene3D" id="2.130.10.10">
    <property type="entry name" value="YVTN repeat-like/Quinoprotein amine dehydrogenase"/>
    <property type="match status" value="3"/>
</dbReference>
<feature type="repeat" description="WD" evidence="15">
    <location>
        <begin position="1307"/>
        <end position="1346"/>
    </location>
</feature>
<dbReference type="InterPro" id="IPR036322">
    <property type="entry name" value="WD40_repeat_dom_sf"/>
</dbReference>
<evidence type="ECO:0000256" key="16">
    <source>
        <dbReference type="PROSITE-ProRule" id="PRU00283"/>
    </source>
</evidence>
<feature type="region of interest" description="Disordered" evidence="18">
    <location>
        <begin position="862"/>
        <end position="890"/>
    </location>
</feature>
<evidence type="ECO:0000256" key="8">
    <source>
        <dbReference type="ARBA" id="ARBA00022701"/>
    </source>
</evidence>
<reference evidence="20" key="1">
    <citation type="submission" date="2020-04" db="EMBL/GenBank/DDBJ databases">
        <authorList>
            <person name="Neveu A P."/>
        </authorList>
    </citation>
    <scope>NUCLEOTIDE SEQUENCE</scope>
    <source>
        <tissue evidence="20">Whole embryo</tissue>
    </source>
</reference>
<dbReference type="GO" id="GO:0005874">
    <property type="term" value="C:microtubule"/>
    <property type="evidence" value="ECO:0007669"/>
    <property type="project" value="UniProtKB-KW"/>
</dbReference>
<dbReference type="SMART" id="SM00320">
    <property type="entry name" value="WD40"/>
    <property type="match status" value="7"/>
</dbReference>
<evidence type="ECO:0000256" key="12">
    <source>
        <dbReference type="ARBA" id="ARBA00023054"/>
    </source>
</evidence>
<keyword evidence="6" id="KW-0597">Phosphoprotein</keyword>
<feature type="compositionally biased region" description="Basic and acidic residues" evidence="18">
    <location>
        <begin position="577"/>
        <end position="587"/>
    </location>
</feature>
<organism evidence="20">
    <name type="scientific">Phallusia mammillata</name>
    <dbReference type="NCBI Taxonomy" id="59560"/>
    <lineage>
        <taxon>Eukaryota</taxon>
        <taxon>Metazoa</taxon>
        <taxon>Chordata</taxon>
        <taxon>Tunicata</taxon>
        <taxon>Ascidiacea</taxon>
        <taxon>Phlebobranchia</taxon>
        <taxon>Ascidiidae</taxon>
        <taxon>Phallusia</taxon>
    </lineage>
</organism>
<evidence type="ECO:0000256" key="15">
    <source>
        <dbReference type="PROSITE-ProRule" id="PRU00221"/>
    </source>
</evidence>
<keyword evidence="8" id="KW-0493">Microtubule</keyword>
<feature type="compositionally biased region" description="Low complexity" evidence="18">
    <location>
        <begin position="1080"/>
        <end position="1089"/>
    </location>
</feature>
<feature type="coiled-coil region" evidence="17">
    <location>
        <begin position="422"/>
        <end position="510"/>
    </location>
</feature>
<dbReference type="InterPro" id="IPR020472">
    <property type="entry name" value="WD40_PAC1"/>
</dbReference>
<keyword evidence="5" id="KW-0963">Cytoplasm</keyword>